<evidence type="ECO:0000313" key="7">
    <source>
        <dbReference type="EMBL" id="OAY80423.1"/>
    </source>
</evidence>
<feature type="domain" description="C3H1-type" evidence="6">
    <location>
        <begin position="226"/>
        <end position="253"/>
    </location>
</feature>
<feature type="zinc finger region" description="C3H1-type" evidence="4">
    <location>
        <begin position="226"/>
        <end position="253"/>
    </location>
</feature>
<reference evidence="7 8" key="1">
    <citation type="journal article" date="2016" name="DNA Res.">
        <title>The draft genome of MD-2 pineapple using hybrid error correction of long reads.</title>
        <authorList>
            <person name="Redwan R.M."/>
            <person name="Saidin A."/>
            <person name="Kumar S.V."/>
        </authorList>
    </citation>
    <scope>NUCLEOTIDE SEQUENCE [LARGE SCALE GENOMIC DNA]</scope>
    <source>
        <strain evidence="8">cv. MD2</strain>
        <tissue evidence="7">Leaf</tissue>
    </source>
</reference>
<comment type="caution">
    <text evidence="7">The sequence shown here is derived from an EMBL/GenBank/DDBJ whole genome shotgun (WGS) entry which is preliminary data.</text>
</comment>
<evidence type="ECO:0000313" key="8">
    <source>
        <dbReference type="Proteomes" id="UP000092600"/>
    </source>
</evidence>
<feature type="compositionally biased region" description="Polar residues" evidence="5">
    <location>
        <begin position="153"/>
        <end position="163"/>
    </location>
</feature>
<dbReference type="PRINTS" id="PR00320">
    <property type="entry name" value="GPROTEINBRPT"/>
</dbReference>
<evidence type="ECO:0000256" key="5">
    <source>
        <dbReference type="SAM" id="MobiDB-lite"/>
    </source>
</evidence>
<protein>
    <submittedName>
        <fullName evidence="7">Zinc finger CCCH domain-containing protein 48</fullName>
    </submittedName>
</protein>
<dbReference type="InterPro" id="IPR020472">
    <property type="entry name" value="WD40_PAC1"/>
</dbReference>
<dbReference type="InterPro" id="IPR044715">
    <property type="entry name" value="WDR86-like"/>
</dbReference>
<dbReference type="PROSITE" id="PS00678">
    <property type="entry name" value="WD_REPEATS_1"/>
    <property type="match status" value="1"/>
</dbReference>
<feature type="zinc finger region" description="C3H1-type" evidence="4">
    <location>
        <begin position="31"/>
        <end position="57"/>
    </location>
</feature>
<evidence type="ECO:0000256" key="4">
    <source>
        <dbReference type="PROSITE-ProRule" id="PRU00723"/>
    </source>
</evidence>
<sequence>MAMVISSERSEPKRYGFQKNARGTAPLTNGTSTIKVCFYWKAGRCTRHPCPFLHGEPQHPNVGSMRKHAVGPDHLVPPVKKSHQGTGRVWRNPSAGPKPSAPSPKRVCMMKCPAVAVDGSSTTPNVVCDRNVEINGKTCTVATRKGGSGEIKPNTNSKPNVPSSKGICKINQQGNAKPPAMPVNHYACSVEDVCDSNLGSNGKAPAVATNKDSEEMNKGEARLCGNTREVICKHFISGNCSYGESCRDRHSWCISDSFSLLARLGGHSKAVTGITMVSGFGKLFSGGNDKTVKIWDCWTGQCVQVVTMEGEVGCIISEGQWVFVGLPNAVKAWNLQDSIDVTLEGPKGQVYALIVGNNTLFAGTQDGSIWAWKPNPDKCCFEPAATLRGHKKAVVSFIVGAHRLYSGSGDCTIRVWDFATLQCTHTLTGHESVVMSLLCWDQFLFSCSLDGTVKVWAAAENNGIEVEYTHKEEHGVLVLHGVNDAKASPVLMCSCNDNVVRVYDLPSFNERGRIFSKEEVRTLEIGPGGLFFTGDGAGLLVHRWISSGYFSLSNLWESSIFLSYSFFIIHMIPKIRNLQNDLDTIIAPSTISTRCFAMSGVSTEMHQYAILVPALQSQWLMMHNINIYYRAL</sequence>
<dbReference type="PANTHER" id="PTHR44489">
    <property type="match status" value="1"/>
</dbReference>
<dbReference type="Gene3D" id="2.130.10.10">
    <property type="entry name" value="YVTN repeat-like/Quinoprotein amine dehydrogenase"/>
    <property type="match status" value="2"/>
</dbReference>
<evidence type="ECO:0000256" key="3">
    <source>
        <dbReference type="PROSITE-ProRule" id="PRU00221"/>
    </source>
</evidence>
<keyword evidence="4" id="KW-0479">Metal-binding</keyword>
<dbReference type="GO" id="GO:0008270">
    <property type="term" value="F:zinc ion binding"/>
    <property type="evidence" value="ECO:0007669"/>
    <property type="project" value="UniProtKB-KW"/>
</dbReference>
<organism evidence="7 8">
    <name type="scientific">Ananas comosus</name>
    <name type="common">Pineapple</name>
    <name type="synonym">Ananas ananas</name>
    <dbReference type="NCBI Taxonomy" id="4615"/>
    <lineage>
        <taxon>Eukaryota</taxon>
        <taxon>Viridiplantae</taxon>
        <taxon>Streptophyta</taxon>
        <taxon>Embryophyta</taxon>
        <taxon>Tracheophyta</taxon>
        <taxon>Spermatophyta</taxon>
        <taxon>Magnoliopsida</taxon>
        <taxon>Liliopsida</taxon>
        <taxon>Poales</taxon>
        <taxon>Bromeliaceae</taxon>
        <taxon>Bromelioideae</taxon>
        <taxon>Ananas</taxon>
    </lineage>
</organism>
<dbReference type="PROSITE" id="PS50103">
    <property type="entry name" value="ZF_C3H1"/>
    <property type="match status" value="2"/>
</dbReference>
<evidence type="ECO:0000259" key="6">
    <source>
        <dbReference type="PROSITE" id="PS50103"/>
    </source>
</evidence>
<keyword evidence="1 3" id="KW-0853">WD repeat</keyword>
<dbReference type="PROSITE" id="PS50294">
    <property type="entry name" value="WD_REPEATS_REGION"/>
    <property type="match status" value="2"/>
</dbReference>
<dbReference type="InterPro" id="IPR015943">
    <property type="entry name" value="WD40/YVTN_repeat-like_dom_sf"/>
</dbReference>
<dbReference type="PANTHER" id="PTHR44489:SF1">
    <property type="entry name" value="ZINC FINGER CCCH DOMAIN-CONTAINING PROTEIN 63"/>
    <property type="match status" value="1"/>
</dbReference>
<dbReference type="Pfam" id="PF00400">
    <property type="entry name" value="WD40"/>
    <property type="match status" value="3"/>
</dbReference>
<feature type="region of interest" description="Disordered" evidence="5">
    <location>
        <begin position="145"/>
        <end position="165"/>
    </location>
</feature>
<evidence type="ECO:0000256" key="1">
    <source>
        <dbReference type="ARBA" id="ARBA00022574"/>
    </source>
</evidence>
<feature type="repeat" description="WD" evidence="3">
    <location>
        <begin position="387"/>
        <end position="426"/>
    </location>
</feature>
<dbReference type="SUPFAM" id="SSF50978">
    <property type="entry name" value="WD40 repeat-like"/>
    <property type="match status" value="1"/>
</dbReference>
<dbReference type="InterPro" id="IPR001680">
    <property type="entry name" value="WD40_rpt"/>
</dbReference>
<dbReference type="EMBL" id="LSRQ01000871">
    <property type="protein sequence ID" value="OAY80423.1"/>
    <property type="molecule type" value="Genomic_DNA"/>
</dbReference>
<keyword evidence="4" id="KW-0863">Zinc-finger</keyword>
<dbReference type="SMART" id="SM00320">
    <property type="entry name" value="WD40"/>
    <property type="match status" value="6"/>
</dbReference>
<gene>
    <name evidence="7" type="ORF">ACMD2_21980</name>
</gene>
<dbReference type="Gene3D" id="3.30.1370.210">
    <property type="match status" value="1"/>
</dbReference>
<feature type="repeat" description="WD" evidence="3">
    <location>
        <begin position="264"/>
        <end position="305"/>
    </location>
</feature>
<accession>A0A199VTU4</accession>
<feature type="region of interest" description="Disordered" evidence="5">
    <location>
        <begin position="77"/>
        <end position="103"/>
    </location>
</feature>
<evidence type="ECO:0000256" key="2">
    <source>
        <dbReference type="ARBA" id="ARBA00022737"/>
    </source>
</evidence>
<dbReference type="AlphaFoldDB" id="A0A199VTU4"/>
<dbReference type="STRING" id="4615.A0A199VTU4"/>
<keyword evidence="4" id="KW-0862">Zinc</keyword>
<dbReference type="SMART" id="SM00356">
    <property type="entry name" value="ZnF_C3H1"/>
    <property type="match status" value="2"/>
</dbReference>
<name>A0A199VTU4_ANACO</name>
<dbReference type="InterPro" id="IPR000571">
    <property type="entry name" value="Znf_CCCH"/>
</dbReference>
<dbReference type="PROSITE" id="PS50082">
    <property type="entry name" value="WD_REPEATS_2"/>
    <property type="match status" value="2"/>
</dbReference>
<proteinExistence type="predicted"/>
<dbReference type="Proteomes" id="UP000092600">
    <property type="component" value="Unassembled WGS sequence"/>
</dbReference>
<dbReference type="InterPro" id="IPR036322">
    <property type="entry name" value="WD40_repeat_dom_sf"/>
</dbReference>
<keyword evidence="2" id="KW-0677">Repeat</keyword>
<feature type="region of interest" description="Disordered" evidence="5">
    <location>
        <begin position="1"/>
        <end position="26"/>
    </location>
</feature>
<dbReference type="InterPro" id="IPR019775">
    <property type="entry name" value="WD40_repeat_CS"/>
</dbReference>
<feature type="domain" description="C3H1-type" evidence="6">
    <location>
        <begin position="31"/>
        <end position="57"/>
    </location>
</feature>